<dbReference type="EMBL" id="CP079105">
    <property type="protein sequence ID" value="QXQ14032.1"/>
    <property type="molecule type" value="Genomic_DNA"/>
</dbReference>
<accession>A0ABX8S895</accession>
<evidence type="ECO:0000313" key="2">
    <source>
        <dbReference type="Proteomes" id="UP000887023"/>
    </source>
</evidence>
<sequence length="257" mass="27164">MSSTVAVAVRGSGPLAELLRRQISGRADLAFTPNDRRTAAGAAADVLIYLPDQAALNRKAGAVTKPVIGWLTDGIDVVSTLPASLFDREKLRGACRAGGTTFHGSGGLSAVLPVRFSRAFAAITRDIESVSVLEHRQPAGPDAARAVCTEAAAALLAEAAFGRIDSAATSGGRTAEYAVRDDADRQIPVRYEVQTVTPEATGRCTIEFHGVDRSAAILAQELLDVIVPVHISAPGILHHELDINQVELDDRLARRSR</sequence>
<protein>
    <recommendedName>
        <fullName evidence="3">Dihydrodipicolinate reductase</fullName>
    </recommendedName>
</protein>
<evidence type="ECO:0008006" key="3">
    <source>
        <dbReference type="Google" id="ProtNLM"/>
    </source>
</evidence>
<proteinExistence type="predicted"/>
<name>A0ABX8S895_9ACTN</name>
<gene>
    <name evidence="1" type="ORF">KV203_00745</name>
</gene>
<keyword evidence="2" id="KW-1185">Reference proteome</keyword>
<dbReference type="RefSeq" id="WP_066474550.1">
    <property type="nucleotide sequence ID" value="NZ_CBCRUZ010000010.1"/>
</dbReference>
<organism evidence="1 2">
    <name type="scientific">Skermania pinensis</name>
    <dbReference type="NCBI Taxonomy" id="39122"/>
    <lineage>
        <taxon>Bacteria</taxon>
        <taxon>Bacillati</taxon>
        <taxon>Actinomycetota</taxon>
        <taxon>Actinomycetes</taxon>
        <taxon>Mycobacteriales</taxon>
        <taxon>Gordoniaceae</taxon>
        <taxon>Skermania</taxon>
    </lineage>
</organism>
<evidence type="ECO:0000313" key="1">
    <source>
        <dbReference type="EMBL" id="QXQ14032.1"/>
    </source>
</evidence>
<dbReference type="Proteomes" id="UP000887023">
    <property type="component" value="Chromosome"/>
</dbReference>
<reference evidence="1" key="1">
    <citation type="submission" date="2021-07" db="EMBL/GenBank/DDBJ databases">
        <title>Candidatus Kaistella beijingensis sp. nov. isolated from a municipal wastewater treatment plant is involved in sludge foaming.</title>
        <authorList>
            <person name="Song Y."/>
            <person name="Liu S.-J."/>
        </authorList>
    </citation>
    <scope>NUCLEOTIDE SEQUENCE</scope>
    <source>
        <strain evidence="1">DSM 43998</strain>
    </source>
</reference>